<name>A0A927C3X6_9GAMM</name>
<protein>
    <submittedName>
        <fullName evidence="3">Circularly permuted type 2 ATP-grasp protein</fullName>
    </submittedName>
</protein>
<dbReference type="PANTHER" id="PTHR34595:SF2">
    <property type="entry name" value="BLR2978 PROTEIN"/>
    <property type="match status" value="1"/>
</dbReference>
<evidence type="ECO:0000259" key="2">
    <source>
        <dbReference type="Pfam" id="PF14403"/>
    </source>
</evidence>
<dbReference type="Pfam" id="PF04168">
    <property type="entry name" value="Alpha-E"/>
    <property type="match status" value="1"/>
</dbReference>
<dbReference type="InterPro" id="IPR051680">
    <property type="entry name" value="ATP-dep_Glu-Cys_Ligase-2"/>
</dbReference>
<dbReference type="PANTHER" id="PTHR34595">
    <property type="entry name" value="BLR5612 PROTEIN"/>
    <property type="match status" value="1"/>
</dbReference>
<dbReference type="EMBL" id="JACXLD010000006">
    <property type="protein sequence ID" value="MBD2859552.1"/>
    <property type="molecule type" value="Genomic_DNA"/>
</dbReference>
<dbReference type="SUPFAM" id="SSF56059">
    <property type="entry name" value="Glutathione synthetase ATP-binding domain-like"/>
    <property type="match status" value="1"/>
</dbReference>
<evidence type="ECO:0000313" key="3">
    <source>
        <dbReference type="EMBL" id="MBD2859552.1"/>
    </source>
</evidence>
<dbReference type="AlphaFoldDB" id="A0A927C3X6"/>
<dbReference type="RefSeq" id="WP_190765522.1">
    <property type="nucleotide sequence ID" value="NZ_JACXLD010000006.1"/>
</dbReference>
<sequence length="846" mass="94983">MQKQSQIIQPANLAYSPRHDQYDEVVGEGGQIRSHWQYSMQVLEGMGLEALLERQHNAERILRDDGASYSPGDQLNISHTWHLDLLPLILSSNEWEGVENALRERAELLNLILSDLYGPRTLIYNKVIPPGVVFGHSGFLRACDGVKLPGEHQLIFHAADLVRDEGGNWLVIGDRTQSPSGTGYALENRTVLRKVMPSLFRDAHVHRLSNFFLKWRKKLVELVPGKDAPLIVYLTSGAFQESSFEDAYLANYLGYPLVQSRDLTVRKGAVWLKALDGLRRVDVILRQIDDLQADPVISRQASGLGVPGLAEVVRSGGVKVANPLGSGVLENPALARYMPQIAKHFLGRELRLNSVPTWWCGEPEDLAYVRANFDNLLIRHTCRAEGGHSLFVSELDSKQREQLLAKVLAQPMNYVAQSAIKPSQTPVLQSRGLVSRPLVMRGFTVASGSSYSVMPGGLTRVGAQQDTQHIVSQLSGGSKDTWILDSEPEAQVSVLHSALSPPTAERSFSMPSRVVENLFWFGRYAERAESSLRLVRTVFEELNSIEPLPEEMQHRLLQALSHVTGTLPGFTDPEVDLRKPEKELLDLVSNRARLGSIAHSLESILHSSGGVKELFSIDMLRLTNDIRDGMNHLMNNFSRKMYSAPEEMFDPLITTLLALSGLSQESMVRGRAWRFMELGRRIERAMQTLELLRQTLVFHCHASSTVSLVKPVLASLESRIVYKRYYRSGYYLDKALELLLYDRENPRSIRFQLDALQQHLEEVGSGSKAVRIPDELRFILQTSNHLLLSNMSELCRLDQDTGQYPNLKQLFDDLESNLLACAQAISDRFFDHASGPQSIDMGERML</sequence>
<gene>
    <name evidence="3" type="ORF">IB286_11100</name>
</gene>
<keyword evidence="4" id="KW-1185">Reference proteome</keyword>
<comment type="caution">
    <text evidence="3">The sequence shown here is derived from an EMBL/GenBank/DDBJ whole genome shotgun (WGS) entry which is preliminary data.</text>
</comment>
<evidence type="ECO:0000313" key="4">
    <source>
        <dbReference type="Proteomes" id="UP000610558"/>
    </source>
</evidence>
<feature type="domain" description="Circularly permuted ATP-grasp type 2" evidence="2">
    <location>
        <begin position="87"/>
        <end position="461"/>
    </location>
</feature>
<proteinExistence type="predicted"/>
<organism evidence="3 4">
    <name type="scientific">Spongiibacter pelagi</name>
    <dbReference type="NCBI Taxonomy" id="2760804"/>
    <lineage>
        <taxon>Bacteria</taxon>
        <taxon>Pseudomonadati</taxon>
        <taxon>Pseudomonadota</taxon>
        <taxon>Gammaproteobacteria</taxon>
        <taxon>Cellvibrionales</taxon>
        <taxon>Spongiibacteraceae</taxon>
        <taxon>Spongiibacter</taxon>
    </lineage>
</organism>
<dbReference type="Proteomes" id="UP000610558">
    <property type="component" value="Unassembled WGS sequence"/>
</dbReference>
<evidence type="ECO:0000259" key="1">
    <source>
        <dbReference type="Pfam" id="PF04168"/>
    </source>
</evidence>
<accession>A0A927C3X6</accession>
<dbReference type="Gene3D" id="3.40.50.11290">
    <property type="match status" value="1"/>
</dbReference>
<dbReference type="InterPro" id="IPR007296">
    <property type="entry name" value="DUF403"/>
</dbReference>
<dbReference type="Pfam" id="PF14403">
    <property type="entry name" value="CP_ATPgrasp_2"/>
    <property type="match status" value="1"/>
</dbReference>
<reference evidence="3" key="1">
    <citation type="submission" date="2020-09" db="EMBL/GenBank/DDBJ databases">
        <authorList>
            <person name="Yoon J.-W."/>
        </authorList>
    </citation>
    <scope>NUCLEOTIDE SEQUENCE</scope>
    <source>
        <strain evidence="3">KMU-158</strain>
    </source>
</reference>
<dbReference type="Gene3D" id="3.30.1490.270">
    <property type="match status" value="1"/>
</dbReference>
<dbReference type="InterPro" id="IPR025841">
    <property type="entry name" value="CP_ATPgrasp_2"/>
</dbReference>
<feature type="domain" description="DUF403" evidence="1">
    <location>
        <begin position="510"/>
        <end position="830"/>
    </location>
</feature>